<evidence type="ECO:0000256" key="6">
    <source>
        <dbReference type="SAM" id="Phobius"/>
    </source>
</evidence>
<dbReference type="Proteomes" id="UP001629113">
    <property type="component" value="Unassembled WGS sequence"/>
</dbReference>
<accession>A0ABR4P685</accession>
<feature type="transmembrane region" description="Helical" evidence="6">
    <location>
        <begin position="201"/>
        <end position="223"/>
    </location>
</feature>
<dbReference type="Pfam" id="PF07690">
    <property type="entry name" value="MFS_1"/>
    <property type="match status" value="1"/>
</dbReference>
<protein>
    <submittedName>
        <fullName evidence="7">Vitamin H transporter</fullName>
    </submittedName>
</protein>
<keyword evidence="5 6" id="KW-0472">Membrane</keyword>
<evidence type="ECO:0000313" key="8">
    <source>
        <dbReference type="Proteomes" id="UP001629113"/>
    </source>
</evidence>
<evidence type="ECO:0000256" key="2">
    <source>
        <dbReference type="ARBA" id="ARBA00022448"/>
    </source>
</evidence>
<evidence type="ECO:0000313" key="7">
    <source>
        <dbReference type="EMBL" id="KAL3418814.1"/>
    </source>
</evidence>
<dbReference type="Gene3D" id="1.20.1250.20">
    <property type="entry name" value="MFS general substrate transporter like domains"/>
    <property type="match status" value="2"/>
</dbReference>
<evidence type="ECO:0000256" key="3">
    <source>
        <dbReference type="ARBA" id="ARBA00022692"/>
    </source>
</evidence>
<feature type="transmembrane region" description="Helical" evidence="6">
    <location>
        <begin position="167"/>
        <end position="189"/>
    </location>
</feature>
<feature type="transmembrane region" description="Helical" evidence="6">
    <location>
        <begin position="428"/>
        <end position="449"/>
    </location>
</feature>
<sequence length="498" mass="55961">MSVKREKKTVGAVFKDVFQWYPKEYPVVERKLLFKLDVSILTYACFCFFTKFLDQTNITNAYVSGMKEDLNLYGNELNDFNIMYYTAYVVFQIPMLLLLSRPKVARWGLPTLEVIWGVLTFCQSRVTNVNQLYALRFLVGVAEAPVFAGTHFILGSWYKKEELFKRAGTWFVCNALGTMFSGYLQAAAYTNLSGVGGLSGWRWLFIIDGIITIPIALVGFVVFPGIPQSPKTLFFSDAEIAYSQKRLRDNGTVLPGKVNLDVFKRTLRRWHIWVFMLAYICLINSSYPSGYMSLWLKAEKFSVPQVNKLPTVISGISILSSWLGTTLAAIYPSWAIYLIPTIGGIFSATCMTIWNIPRGLMFVAWYAYGLQGCLSPILYSTVNVILRDDAEERAVVISAMMTAGYCTYIWVPLLLFPTVEAPRWKRGWPTGIAFYSGLFALFCLSLVLYRRDNKAKARLSPPDDEESDGIDAEVEATKADGKSGPSVDVLDAAVVVGK</sequence>
<reference evidence="7 8" key="1">
    <citation type="submission" date="2024-06" db="EMBL/GenBank/DDBJ databases">
        <title>Complete genome of Phlyctema vagabunda strain 19-DSS-EL-015.</title>
        <authorList>
            <person name="Fiorenzani C."/>
        </authorList>
    </citation>
    <scope>NUCLEOTIDE SEQUENCE [LARGE SCALE GENOMIC DNA]</scope>
    <source>
        <strain evidence="7 8">19-DSS-EL-015</strain>
    </source>
</reference>
<feature type="transmembrane region" description="Helical" evidence="6">
    <location>
        <begin position="394"/>
        <end position="416"/>
    </location>
</feature>
<keyword evidence="2" id="KW-0813">Transport</keyword>
<dbReference type="EMBL" id="JBFCZG010000008">
    <property type="protein sequence ID" value="KAL3418814.1"/>
    <property type="molecule type" value="Genomic_DNA"/>
</dbReference>
<dbReference type="PANTHER" id="PTHR43791">
    <property type="entry name" value="PERMEASE-RELATED"/>
    <property type="match status" value="1"/>
</dbReference>
<dbReference type="PANTHER" id="PTHR43791:SF28">
    <property type="entry name" value="MAJOR FACILITATOR SUPERFAMILY (MFS) PROFILE DOMAIN-CONTAINING PROTEIN"/>
    <property type="match status" value="1"/>
</dbReference>
<dbReference type="InterPro" id="IPR036259">
    <property type="entry name" value="MFS_trans_sf"/>
</dbReference>
<name>A0ABR4P685_9HELO</name>
<keyword evidence="3 6" id="KW-0812">Transmembrane</keyword>
<dbReference type="InterPro" id="IPR011701">
    <property type="entry name" value="MFS"/>
</dbReference>
<feature type="transmembrane region" description="Helical" evidence="6">
    <location>
        <begin position="309"/>
        <end position="330"/>
    </location>
</feature>
<keyword evidence="8" id="KW-1185">Reference proteome</keyword>
<gene>
    <name evidence="7" type="ORF">PVAG01_09035</name>
</gene>
<evidence type="ECO:0000256" key="5">
    <source>
        <dbReference type="ARBA" id="ARBA00023136"/>
    </source>
</evidence>
<feature type="transmembrane region" description="Helical" evidence="6">
    <location>
        <begin position="82"/>
        <end position="100"/>
    </location>
</feature>
<dbReference type="SUPFAM" id="SSF103473">
    <property type="entry name" value="MFS general substrate transporter"/>
    <property type="match status" value="1"/>
</dbReference>
<feature type="transmembrane region" description="Helical" evidence="6">
    <location>
        <begin position="362"/>
        <end position="382"/>
    </location>
</feature>
<evidence type="ECO:0000256" key="4">
    <source>
        <dbReference type="ARBA" id="ARBA00022989"/>
    </source>
</evidence>
<feature type="transmembrane region" description="Helical" evidence="6">
    <location>
        <begin position="132"/>
        <end position="155"/>
    </location>
</feature>
<organism evidence="7 8">
    <name type="scientific">Phlyctema vagabunda</name>
    <dbReference type="NCBI Taxonomy" id="108571"/>
    <lineage>
        <taxon>Eukaryota</taxon>
        <taxon>Fungi</taxon>
        <taxon>Dikarya</taxon>
        <taxon>Ascomycota</taxon>
        <taxon>Pezizomycotina</taxon>
        <taxon>Leotiomycetes</taxon>
        <taxon>Helotiales</taxon>
        <taxon>Dermateaceae</taxon>
        <taxon>Phlyctema</taxon>
    </lineage>
</organism>
<evidence type="ECO:0000256" key="1">
    <source>
        <dbReference type="ARBA" id="ARBA00004141"/>
    </source>
</evidence>
<feature type="transmembrane region" description="Helical" evidence="6">
    <location>
        <begin position="337"/>
        <end position="356"/>
    </location>
</feature>
<keyword evidence="4 6" id="KW-1133">Transmembrane helix</keyword>
<comment type="caution">
    <text evidence="7">The sequence shown here is derived from an EMBL/GenBank/DDBJ whole genome shotgun (WGS) entry which is preliminary data.</text>
</comment>
<feature type="transmembrane region" description="Helical" evidence="6">
    <location>
        <begin position="270"/>
        <end position="289"/>
    </location>
</feature>
<proteinExistence type="predicted"/>
<comment type="subcellular location">
    <subcellularLocation>
        <location evidence="1">Membrane</location>
        <topology evidence="1">Multi-pass membrane protein</topology>
    </subcellularLocation>
</comment>